<dbReference type="SUPFAM" id="SSF56349">
    <property type="entry name" value="DNA breaking-rejoining enzymes"/>
    <property type="match status" value="1"/>
</dbReference>
<dbReference type="CDD" id="cd01185">
    <property type="entry name" value="INTN1_C_like"/>
    <property type="match status" value="1"/>
</dbReference>
<dbReference type="GO" id="GO:0015074">
    <property type="term" value="P:DNA integration"/>
    <property type="evidence" value="ECO:0007669"/>
    <property type="project" value="InterPro"/>
</dbReference>
<evidence type="ECO:0000256" key="3">
    <source>
        <dbReference type="ARBA" id="ARBA00023172"/>
    </source>
</evidence>
<sequence>MNTRFNLILDTRRKRKDNTFPIIFRLIHLGKSTSIATGYTVPERYWDATKQEVKNSYQDTLSIARLNNVLLKEKARANDIINKLADQRKLRFLSLKELRDKITTKAVYDSFFDFGDRVVAELKAADRIGSAKSYNVTLGVLRTFNKGADLKFNEVNLDLLERFHKYHMKKGNSLNGLANYMRNIRALFNRGIKTGIIEQEAYPFIHYQIRTEPTAKRALDLHSIRKIVNLKLKEDDPLFHHRNYFLISYMLYGMPFIDLAFLKLKDIQDGRVKYRRKKTAKQYNIKLTDQVIELLGHYTKDKEPDDFIFPFIHRETLDHQYKDLHRARRLYNLGLRKIGEKCQIQQTLTAYVARHSFATQAMLQEVPLQAISEMLGHTNLNTTQVYLKSLPSNILDGYNERIVMI</sequence>
<keyword evidence="3" id="KW-0233">DNA recombination</keyword>
<dbReference type="InterPro" id="IPR050090">
    <property type="entry name" value="Tyrosine_recombinase_XerCD"/>
</dbReference>
<dbReference type="Pfam" id="PF00589">
    <property type="entry name" value="Phage_integrase"/>
    <property type="match status" value="1"/>
</dbReference>
<dbReference type="Pfam" id="PF17293">
    <property type="entry name" value="Arm-DNA-bind_5"/>
    <property type="match status" value="1"/>
</dbReference>
<keyword evidence="2" id="KW-0238">DNA-binding</keyword>
<dbReference type="Proteomes" id="UP000289821">
    <property type="component" value="Unassembled WGS sequence"/>
</dbReference>
<name>A0A4Q0NYJ7_9FLAO</name>
<dbReference type="AlphaFoldDB" id="A0A4Q0NYJ7"/>
<accession>A0A4Q0NYJ7</accession>
<dbReference type="GO" id="GO:0006310">
    <property type="term" value="P:DNA recombination"/>
    <property type="evidence" value="ECO:0007669"/>
    <property type="project" value="UniProtKB-KW"/>
</dbReference>
<gene>
    <name evidence="5" type="ORF">DSM04_101176</name>
</gene>
<reference evidence="5 6" key="1">
    <citation type="submission" date="2018-07" db="EMBL/GenBank/DDBJ databases">
        <title>Leeuwenhoekiella genomics.</title>
        <authorList>
            <person name="Tahon G."/>
            <person name="Willems A."/>
        </authorList>
    </citation>
    <scope>NUCLEOTIDE SEQUENCE [LARGE SCALE GENOMIC DNA]</scope>
    <source>
        <strain evidence="5 6">R-50232</strain>
    </source>
</reference>
<evidence type="ECO:0000256" key="2">
    <source>
        <dbReference type="ARBA" id="ARBA00023125"/>
    </source>
</evidence>
<dbReference type="InterPro" id="IPR002104">
    <property type="entry name" value="Integrase_catalytic"/>
</dbReference>
<evidence type="ECO:0000313" key="6">
    <source>
        <dbReference type="Proteomes" id="UP000289821"/>
    </source>
</evidence>
<dbReference type="Pfam" id="PF13102">
    <property type="entry name" value="Phage_int_SAM_5"/>
    <property type="match status" value="1"/>
</dbReference>
<dbReference type="PANTHER" id="PTHR30349:SF64">
    <property type="entry name" value="PROPHAGE INTEGRASE INTD-RELATED"/>
    <property type="match status" value="1"/>
</dbReference>
<comment type="caution">
    <text evidence="5">The sequence shown here is derived from an EMBL/GenBank/DDBJ whole genome shotgun (WGS) entry which is preliminary data.</text>
</comment>
<dbReference type="InterPro" id="IPR025269">
    <property type="entry name" value="SAM-like_dom"/>
</dbReference>
<comment type="similarity">
    <text evidence="1">Belongs to the 'phage' integrase family.</text>
</comment>
<dbReference type="Gene3D" id="1.10.150.130">
    <property type="match status" value="1"/>
</dbReference>
<dbReference type="InterPro" id="IPR013762">
    <property type="entry name" value="Integrase-like_cat_sf"/>
</dbReference>
<proteinExistence type="inferred from homology"/>
<dbReference type="EMBL" id="QOVI01000001">
    <property type="protein sequence ID" value="RXG17990.1"/>
    <property type="molecule type" value="Genomic_DNA"/>
</dbReference>
<dbReference type="InterPro" id="IPR035386">
    <property type="entry name" value="Arm-DNA-bind_5"/>
</dbReference>
<dbReference type="GO" id="GO:0003677">
    <property type="term" value="F:DNA binding"/>
    <property type="evidence" value="ECO:0007669"/>
    <property type="project" value="UniProtKB-KW"/>
</dbReference>
<dbReference type="Gene3D" id="1.10.443.10">
    <property type="entry name" value="Intergrase catalytic core"/>
    <property type="match status" value="1"/>
</dbReference>
<dbReference type="RefSeq" id="WP_128759585.1">
    <property type="nucleotide sequence ID" value="NZ_QOVI01000001.1"/>
</dbReference>
<dbReference type="PANTHER" id="PTHR30349">
    <property type="entry name" value="PHAGE INTEGRASE-RELATED"/>
    <property type="match status" value="1"/>
</dbReference>
<evidence type="ECO:0000256" key="1">
    <source>
        <dbReference type="ARBA" id="ARBA00008857"/>
    </source>
</evidence>
<dbReference type="InterPro" id="IPR010998">
    <property type="entry name" value="Integrase_recombinase_N"/>
</dbReference>
<dbReference type="PROSITE" id="PS51898">
    <property type="entry name" value="TYR_RECOMBINASE"/>
    <property type="match status" value="1"/>
</dbReference>
<organism evidence="5 6">
    <name type="scientific">Leeuwenhoekiella aestuarii</name>
    <dbReference type="NCBI Taxonomy" id="2249426"/>
    <lineage>
        <taxon>Bacteria</taxon>
        <taxon>Pseudomonadati</taxon>
        <taxon>Bacteroidota</taxon>
        <taxon>Flavobacteriia</taxon>
        <taxon>Flavobacteriales</taxon>
        <taxon>Flavobacteriaceae</taxon>
        <taxon>Leeuwenhoekiella</taxon>
    </lineage>
</organism>
<evidence type="ECO:0000259" key="4">
    <source>
        <dbReference type="PROSITE" id="PS51898"/>
    </source>
</evidence>
<evidence type="ECO:0000313" key="5">
    <source>
        <dbReference type="EMBL" id="RXG17990.1"/>
    </source>
</evidence>
<feature type="domain" description="Tyr recombinase" evidence="4">
    <location>
        <begin position="214"/>
        <end position="399"/>
    </location>
</feature>
<dbReference type="InterPro" id="IPR011010">
    <property type="entry name" value="DNA_brk_join_enz"/>
</dbReference>
<protein>
    <submittedName>
        <fullName evidence="5">Site-specific recombinase XerD</fullName>
    </submittedName>
</protein>
<keyword evidence="6" id="KW-1185">Reference proteome</keyword>